<proteinExistence type="predicted"/>
<sequence length="576" mass="62044">MGIARTCDRSKVFLFIVSEKREGGVPIFLLLQPVSAELDHASGVPTPPPPQQQNGGEDLQGSIRPSGQGRTSALGAGGSPSAGPPAPGAEEEAGPKRSLSQTSDDFLDPSTAPICDEVLQFALPPSKISAPGKPEEALNDHRILIAHDLSLSWFTAFTNISNPRSSLPLHDQTMSEYPERRRDVSRGHQYAAFPPRRGRFPSSSYSRYSHASRHQRLRYPIPAGDFVPTSSPLVQSATLSTAAEASTTVANFPIGCVPGVRNVYGNYSGDRVSRGFVSAPPGLHMNVPGGRGQVLGIQGFVPGAHGFTPGVHGFTPGVRGFTPGVRDFVTGVRGFVAGVRDSVAGVRDSVAGVRDSVSGVRDTVPGDRVYISAPQVSKDTSDESPAQTFNDAVSDTSNDAPSEAPSDALSESAVDIPGEAPAPIAPAWFFTEKVVHTKDIWVHNRVGDRRFTDWPSLEEMSEAGDERALRHKARMLHIPRYHNVDARYDSGYGMNGTSSSAVAAGTAQVPHLFRKYAVDLTGPKNRYPIPCDPSDEENARRDPRQTRRQRQQEQALEQSWDADIEQQFDTLLGDNN</sequence>
<feature type="region of interest" description="Disordered" evidence="1">
    <location>
        <begin position="524"/>
        <end position="562"/>
    </location>
</feature>
<name>A0ABR1W0Y8_9PEZI</name>
<accession>A0ABR1W0Y8</accession>
<feature type="region of interest" description="Disordered" evidence="1">
    <location>
        <begin position="39"/>
        <end position="110"/>
    </location>
</feature>
<evidence type="ECO:0000256" key="1">
    <source>
        <dbReference type="SAM" id="MobiDB-lite"/>
    </source>
</evidence>
<reference evidence="2 3" key="1">
    <citation type="submission" date="2023-01" db="EMBL/GenBank/DDBJ databases">
        <title>Analysis of 21 Apiospora genomes using comparative genomics revels a genus with tremendous synthesis potential of carbohydrate active enzymes and secondary metabolites.</title>
        <authorList>
            <person name="Sorensen T."/>
        </authorList>
    </citation>
    <scope>NUCLEOTIDE SEQUENCE [LARGE SCALE GENOMIC DNA]</scope>
    <source>
        <strain evidence="2 3">CBS 83171</strain>
    </source>
</reference>
<dbReference type="Proteomes" id="UP001446871">
    <property type="component" value="Unassembled WGS sequence"/>
</dbReference>
<protein>
    <submittedName>
        <fullName evidence="2">Uncharacterized protein</fullName>
    </submittedName>
</protein>
<feature type="region of interest" description="Disordered" evidence="1">
    <location>
        <begin position="373"/>
        <end position="412"/>
    </location>
</feature>
<comment type="caution">
    <text evidence="2">The sequence shown here is derived from an EMBL/GenBank/DDBJ whole genome shotgun (WGS) entry which is preliminary data.</text>
</comment>
<feature type="compositionally biased region" description="Polar residues" evidence="1">
    <location>
        <begin position="374"/>
        <end position="400"/>
    </location>
</feature>
<organism evidence="2 3">
    <name type="scientific">Apiospora saccharicola</name>
    <dbReference type="NCBI Taxonomy" id="335842"/>
    <lineage>
        <taxon>Eukaryota</taxon>
        <taxon>Fungi</taxon>
        <taxon>Dikarya</taxon>
        <taxon>Ascomycota</taxon>
        <taxon>Pezizomycotina</taxon>
        <taxon>Sordariomycetes</taxon>
        <taxon>Xylariomycetidae</taxon>
        <taxon>Amphisphaeriales</taxon>
        <taxon>Apiosporaceae</taxon>
        <taxon>Apiospora</taxon>
    </lineage>
</organism>
<evidence type="ECO:0000313" key="2">
    <source>
        <dbReference type="EMBL" id="KAK8077161.1"/>
    </source>
</evidence>
<keyword evidence="3" id="KW-1185">Reference proteome</keyword>
<evidence type="ECO:0000313" key="3">
    <source>
        <dbReference type="Proteomes" id="UP001446871"/>
    </source>
</evidence>
<gene>
    <name evidence="2" type="ORF">PG996_003331</name>
</gene>
<dbReference type="EMBL" id="JAQQWM010000002">
    <property type="protein sequence ID" value="KAK8077161.1"/>
    <property type="molecule type" value="Genomic_DNA"/>
</dbReference>